<evidence type="ECO:0000313" key="2">
    <source>
        <dbReference type="Proteomes" id="UP000233837"/>
    </source>
</evidence>
<name>A0A2I0VWN1_9ASPA</name>
<dbReference type="GO" id="GO:0000226">
    <property type="term" value="P:microtubule cytoskeleton organization"/>
    <property type="evidence" value="ECO:0007669"/>
    <property type="project" value="InterPro"/>
</dbReference>
<evidence type="ECO:0000313" key="1">
    <source>
        <dbReference type="EMBL" id="PKU67805.1"/>
    </source>
</evidence>
<dbReference type="STRING" id="906689.A0A2I0VWN1"/>
<reference evidence="1 2" key="1">
    <citation type="journal article" date="2016" name="Sci. Rep.">
        <title>The Dendrobium catenatum Lindl. genome sequence provides insights into polysaccharide synthase, floral development and adaptive evolution.</title>
        <authorList>
            <person name="Zhang G.Q."/>
            <person name="Xu Q."/>
            <person name="Bian C."/>
            <person name="Tsai W.C."/>
            <person name="Yeh C.M."/>
            <person name="Liu K.W."/>
            <person name="Yoshida K."/>
            <person name="Zhang L.S."/>
            <person name="Chang S.B."/>
            <person name="Chen F."/>
            <person name="Shi Y."/>
            <person name="Su Y.Y."/>
            <person name="Zhang Y.Q."/>
            <person name="Chen L.J."/>
            <person name="Yin Y."/>
            <person name="Lin M."/>
            <person name="Huang H."/>
            <person name="Deng H."/>
            <person name="Wang Z.W."/>
            <person name="Zhu S.L."/>
            <person name="Zhao X."/>
            <person name="Deng C."/>
            <person name="Niu S.C."/>
            <person name="Huang J."/>
            <person name="Wang M."/>
            <person name="Liu G.H."/>
            <person name="Yang H.J."/>
            <person name="Xiao X.J."/>
            <person name="Hsiao Y.Y."/>
            <person name="Wu W.L."/>
            <person name="Chen Y.Y."/>
            <person name="Mitsuda N."/>
            <person name="Ohme-Takagi M."/>
            <person name="Luo Y.B."/>
            <person name="Van de Peer Y."/>
            <person name="Liu Z.J."/>
        </authorList>
    </citation>
    <scope>NUCLEOTIDE SEQUENCE [LARGE SCALE GENOMIC DNA]</scope>
    <source>
        <tissue evidence="1">The whole plant</tissue>
    </source>
</reference>
<dbReference type="Proteomes" id="UP000233837">
    <property type="component" value="Unassembled WGS sequence"/>
</dbReference>
<dbReference type="InterPro" id="IPR045015">
    <property type="entry name" value="AN-like"/>
</dbReference>
<organism evidence="1 2">
    <name type="scientific">Dendrobium catenatum</name>
    <dbReference type="NCBI Taxonomy" id="906689"/>
    <lineage>
        <taxon>Eukaryota</taxon>
        <taxon>Viridiplantae</taxon>
        <taxon>Streptophyta</taxon>
        <taxon>Embryophyta</taxon>
        <taxon>Tracheophyta</taxon>
        <taxon>Spermatophyta</taxon>
        <taxon>Magnoliopsida</taxon>
        <taxon>Liliopsida</taxon>
        <taxon>Asparagales</taxon>
        <taxon>Orchidaceae</taxon>
        <taxon>Epidendroideae</taxon>
        <taxon>Malaxideae</taxon>
        <taxon>Dendrobiinae</taxon>
        <taxon>Dendrobium</taxon>
    </lineage>
</organism>
<dbReference type="PANTHER" id="PTHR43254:SF3">
    <property type="entry name" value="C-TERMINAL BINDING PROTEIN AN"/>
    <property type="match status" value="1"/>
</dbReference>
<reference evidence="1 2" key="2">
    <citation type="journal article" date="2017" name="Nature">
        <title>The Apostasia genome and the evolution of orchids.</title>
        <authorList>
            <person name="Zhang G.Q."/>
            <person name="Liu K.W."/>
            <person name="Li Z."/>
            <person name="Lohaus R."/>
            <person name="Hsiao Y.Y."/>
            <person name="Niu S.C."/>
            <person name="Wang J.Y."/>
            <person name="Lin Y.C."/>
            <person name="Xu Q."/>
            <person name="Chen L.J."/>
            <person name="Yoshida K."/>
            <person name="Fujiwara S."/>
            <person name="Wang Z.W."/>
            <person name="Zhang Y.Q."/>
            <person name="Mitsuda N."/>
            <person name="Wang M."/>
            <person name="Liu G.H."/>
            <person name="Pecoraro L."/>
            <person name="Huang H.X."/>
            <person name="Xiao X.J."/>
            <person name="Lin M."/>
            <person name="Wu X.Y."/>
            <person name="Wu W.L."/>
            <person name="Chen Y.Y."/>
            <person name="Chang S.B."/>
            <person name="Sakamoto S."/>
            <person name="Ohme-Takagi M."/>
            <person name="Yagi M."/>
            <person name="Zeng S.J."/>
            <person name="Shen C.Y."/>
            <person name="Yeh C.M."/>
            <person name="Luo Y.B."/>
            <person name="Tsai W.C."/>
            <person name="Van de Peer Y."/>
            <person name="Liu Z.J."/>
        </authorList>
    </citation>
    <scope>NUCLEOTIDE SEQUENCE [LARGE SCALE GENOMIC DNA]</scope>
    <source>
        <tissue evidence="1">The whole plant</tissue>
    </source>
</reference>
<sequence length="97" mass="11148">MKSVEYPKYGFVISLRARDHPGFHVSRQRIPGAGWFPDTISSITKKDPAAQFLVSFRSKWETIFQSLKSGIYSLNIQEESRVASKFHASHLQAFVFR</sequence>
<dbReference type="PANTHER" id="PTHR43254">
    <property type="entry name" value="C-TERMINAL BINDING PROTEIN AN-RELATED"/>
    <property type="match status" value="1"/>
</dbReference>
<protein>
    <submittedName>
        <fullName evidence="1">C-terminal binding protein AN</fullName>
    </submittedName>
</protein>
<keyword evidence="2" id="KW-1185">Reference proteome</keyword>
<dbReference type="AlphaFoldDB" id="A0A2I0VWN1"/>
<accession>A0A2I0VWN1</accession>
<gene>
    <name evidence="1" type="primary">AN</name>
    <name evidence="1" type="ORF">MA16_Dca016974</name>
</gene>
<proteinExistence type="predicted"/>
<dbReference type="EMBL" id="KZ503165">
    <property type="protein sequence ID" value="PKU67805.1"/>
    <property type="molecule type" value="Genomic_DNA"/>
</dbReference>